<dbReference type="Proteomes" id="UP000823399">
    <property type="component" value="Unassembled WGS sequence"/>
</dbReference>
<sequence>MVRPSQSKSGGAFLPTASTSTPTSSPSPTNTGSSSTPDTAGSSSASDAGGTSSDSSTPDTNGAPSITTTSSTIDISGTSPIIPTSATPTAVVTPPTSPQSSAEQNTSSSSSTAGAASTSSGNTTSSLATSSTNVNTGAIAGGVIGGVVVLVLLVLGLILHRRRRKHVAPSSEFADTIKRGEMPVLRLDSGVEIVPSWARNDVPLPLRQDSYYTSPAMSNMKLLDGMGIGGSDEQSTRFSLEKSLQPLRRSGQQGSDESMMMGNTAHRVSSIGSSQEFWSRDTGKFDTRKDYRSISPLPTDTNYAPLMQNTYPMEPSRAVETLQNAYADLWELSVVPLTRPLPDFVRNGADTQPLPPLRPVRPSVDIGIRRKV</sequence>
<dbReference type="RefSeq" id="XP_041296870.1">
    <property type="nucleotide sequence ID" value="XM_041429668.1"/>
</dbReference>
<keyword evidence="2 6" id="KW-0812">Transmembrane</keyword>
<name>A0A9P7FDN8_9AGAM</name>
<evidence type="ECO:0000313" key="8">
    <source>
        <dbReference type="Proteomes" id="UP000823399"/>
    </source>
</evidence>
<feature type="region of interest" description="Disordered" evidence="5">
    <location>
        <begin position="1"/>
        <end position="129"/>
    </location>
</feature>
<dbReference type="EMBL" id="JABBWM010000008">
    <property type="protein sequence ID" value="KAG2115153.1"/>
    <property type="molecule type" value="Genomic_DNA"/>
</dbReference>
<evidence type="ECO:0000256" key="6">
    <source>
        <dbReference type="SAM" id="Phobius"/>
    </source>
</evidence>
<dbReference type="InterPro" id="IPR051694">
    <property type="entry name" value="Immunoregulatory_rcpt-like"/>
</dbReference>
<keyword evidence="3 6" id="KW-1133">Transmembrane helix</keyword>
<comment type="subcellular location">
    <subcellularLocation>
        <location evidence="1">Membrane</location>
        <topology evidence="1">Single-pass membrane protein</topology>
    </subcellularLocation>
</comment>
<gene>
    <name evidence="7" type="ORF">F5147DRAFT_411676</name>
</gene>
<dbReference type="PANTHER" id="PTHR15549">
    <property type="entry name" value="PAIRED IMMUNOGLOBULIN-LIKE TYPE 2 RECEPTOR"/>
    <property type="match status" value="1"/>
</dbReference>
<evidence type="ECO:0000256" key="3">
    <source>
        <dbReference type="ARBA" id="ARBA00022989"/>
    </source>
</evidence>
<proteinExistence type="predicted"/>
<dbReference type="OrthoDB" id="2692594at2759"/>
<dbReference type="AlphaFoldDB" id="A0A9P7FDN8"/>
<evidence type="ECO:0000256" key="5">
    <source>
        <dbReference type="SAM" id="MobiDB-lite"/>
    </source>
</evidence>
<protein>
    <submittedName>
        <fullName evidence="7">Uncharacterized protein</fullName>
    </submittedName>
</protein>
<feature type="transmembrane region" description="Helical" evidence="6">
    <location>
        <begin position="138"/>
        <end position="159"/>
    </location>
</feature>
<dbReference type="GO" id="GO:0071944">
    <property type="term" value="C:cell periphery"/>
    <property type="evidence" value="ECO:0007669"/>
    <property type="project" value="UniProtKB-ARBA"/>
</dbReference>
<evidence type="ECO:0000313" key="7">
    <source>
        <dbReference type="EMBL" id="KAG2115153.1"/>
    </source>
</evidence>
<keyword evidence="8" id="KW-1185">Reference proteome</keyword>
<dbReference type="Gene3D" id="1.20.5.510">
    <property type="entry name" value="Single helix bin"/>
    <property type="match status" value="1"/>
</dbReference>
<evidence type="ECO:0000256" key="4">
    <source>
        <dbReference type="ARBA" id="ARBA00023136"/>
    </source>
</evidence>
<dbReference type="GO" id="GO:0016020">
    <property type="term" value="C:membrane"/>
    <property type="evidence" value="ECO:0007669"/>
    <property type="project" value="UniProtKB-SubCell"/>
</dbReference>
<feature type="compositionally biased region" description="Low complexity" evidence="5">
    <location>
        <begin position="15"/>
        <end position="129"/>
    </location>
</feature>
<comment type="caution">
    <text evidence="7">The sequence shown here is derived from an EMBL/GenBank/DDBJ whole genome shotgun (WGS) entry which is preliminary data.</text>
</comment>
<evidence type="ECO:0000256" key="1">
    <source>
        <dbReference type="ARBA" id="ARBA00004167"/>
    </source>
</evidence>
<accession>A0A9P7FDN8</accession>
<dbReference type="GeneID" id="64691927"/>
<reference evidence="7" key="1">
    <citation type="journal article" date="2020" name="New Phytol.">
        <title>Comparative genomics reveals dynamic genome evolution in host specialist ectomycorrhizal fungi.</title>
        <authorList>
            <person name="Lofgren L.A."/>
            <person name="Nguyen N.H."/>
            <person name="Vilgalys R."/>
            <person name="Ruytinx J."/>
            <person name="Liao H.L."/>
            <person name="Branco S."/>
            <person name="Kuo A."/>
            <person name="LaButti K."/>
            <person name="Lipzen A."/>
            <person name="Andreopoulos W."/>
            <person name="Pangilinan J."/>
            <person name="Riley R."/>
            <person name="Hundley H."/>
            <person name="Na H."/>
            <person name="Barry K."/>
            <person name="Grigoriev I.V."/>
            <person name="Stajich J.E."/>
            <person name="Kennedy P.G."/>
        </authorList>
    </citation>
    <scope>NUCLEOTIDE SEQUENCE</scope>
    <source>
        <strain evidence="7">FC423</strain>
    </source>
</reference>
<evidence type="ECO:0000256" key="2">
    <source>
        <dbReference type="ARBA" id="ARBA00022692"/>
    </source>
</evidence>
<dbReference type="PANTHER" id="PTHR15549:SF33">
    <property type="entry name" value="MEMBRANE PROTEIN WSC4, PUTATIVE (AFU_ORTHOLOGUE AFUA_5G09020)-RELATED"/>
    <property type="match status" value="1"/>
</dbReference>
<organism evidence="7 8">
    <name type="scientific">Suillus discolor</name>
    <dbReference type="NCBI Taxonomy" id="1912936"/>
    <lineage>
        <taxon>Eukaryota</taxon>
        <taxon>Fungi</taxon>
        <taxon>Dikarya</taxon>
        <taxon>Basidiomycota</taxon>
        <taxon>Agaricomycotina</taxon>
        <taxon>Agaricomycetes</taxon>
        <taxon>Agaricomycetidae</taxon>
        <taxon>Boletales</taxon>
        <taxon>Suillineae</taxon>
        <taxon>Suillaceae</taxon>
        <taxon>Suillus</taxon>
    </lineage>
</organism>
<keyword evidence="4 6" id="KW-0472">Membrane</keyword>